<feature type="transmembrane region" description="Helical" evidence="9">
    <location>
        <begin position="102"/>
        <end position="126"/>
    </location>
</feature>
<sequence>MASDLEFKDDGNETMEEELMNGFSVHFDIYPVIVAVLIVIANATALILILRRKKLQTVSNGISASLAVSDFLAGVVGIPLYLACNVTHTPSWCLSSAAFWRFVSVSTVLHLTVLTLHLFATVVHALRYDSLSRQRVSVCLVCACWVCAAFVSLIQLSWIIYPDDNYYEHKLRVHRIYSIVVMILFLAVPLVTMVYCYTRIFALVRLYRVEKQAQLRKVRSLDDNQNQTFSNVALKWKVAVVFASMLAVFLICWAPYFILELMEDGETLESLPFWAVYFMFYYTRFTASAINPVILVLGKRDFRSALYECLRCCLTSKKNKRA</sequence>
<dbReference type="PANTHER" id="PTHR24249:SF372">
    <property type="entry name" value="G-PROTEIN COUPLED RECEPTORS FAMILY 1 PROFILE DOMAIN-CONTAINING PROTEIN"/>
    <property type="match status" value="1"/>
</dbReference>
<evidence type="ECO:0000256" key="7">
    <source>
        <dbReference type="ARBA" id="ARBA00023170"/>
    </source>
</evidence>
<feature type="transmembrane region" description="Helical" evidence="9">
    <location>
        <begin position="176"/>
        <end position="198"/>
    </location>
</feature>
<dbReference type="InterPro" id="IPR000276">
    <property type="entry name" value="GPCR_Rhodpsn"/>
</dbReference>
<evidence type="ECO:0000256" key="2">
    <source>
        <dbReference type="ARBA" id="ARBA00022475"/>
    </source>
</evidence>
<dbReference type="GO" id="GO:0005886">
    <property type="term" value="C:plasma membrane"/>
    <property type="evidence" value="ECO:0007669"/>
    <property type="project" value="UniProtKB-SubCell"/>
</dbReference>
<feature type="transmembrane region" description="Helical" evidence="9">
    <location>
        <begin position="138"/>
        <end position="161"/>
    </location>
</feature>
<feature type="transmembrane region" description="Helical" evidence="9">
    <location>
        <begin position="29"/>
        <end position="50"/>
    </location>
</feature>
<gene>
    <name evidence="11" type="ORF">PMEA_00033759</name>
</gene>
<feature type="domain" description="G-protein coupled receptors family 1 profile" evidence="10">
    <location>
        <begin position="41"/>
        <end position="295"/>
    </location>
</feature>
<evidence type="ECO:0000259" key="10">
    <source>
        <dbReference type="PROSITE" id="PS50262"/>
    </source>
</evidence>
<evidence type="ECO:0000256" key="1">
    <source>
        <dbReference type="ARBA" id="ARBA00004651"/>
    </source>
</evidence>
<comment type="caution">
    <text evidence="11">The sequence shown here is derived from an EMBL/GenBank/DDBJ whole genome shotgun (WGS) entry which is preliminary data.</text>
</comment>
<dbReference type="Gene3D" id="1.20.1070.10">
    <property type="entry name" value="Rhodopsin 7-helix transmembrane proteins"/>
    <property type="match status" value="1"/>
</dbReference>
<dbReference type="InterPro" id="IPR050569">
    <property type="entry name" value="TAAR"/>
</dbReference>
<organism evidence="11 12">
    <name type="scientific">Pocillopora meandrina</name>
    <dbReference type="NCBI Taxonomy" id="46732"/>
    <lineage>
        <taxon>Eukaryota</taxon>
        <taxon>Metazoa</taxon>
        <taxon>Cnidaria</taxon>
        <taxon>Anthozoa</taxon>
        <taxon>Hexacorallia</taxon>
        <taxon>Scleractinia</taxon>
        <taxon>Astrocoeniina</taxon>
        <taxon>Pocilloporidae</taxon>
        <taxon>Pocillopora</taxon>
    </lineage>
</organism>
<proteinExistence type="predicted"/>
<keyword evidence="6 9" id="KW-0472">Membrane</keyword>
<keyword evidence="5" id="KW-0297">G-protein coupled receptor</keyword>
<dbReference type="AlphaFoldDB" id="A0AAU9W1K7"/>
<dbReference type="PRINTS" id="PR00237">
    <property type="entry name" value="GPCRRHODOPSN"/>
</dbReference>
<keyword evidence="8" id="KW-0807">Transducer</keyword>
<evidence type="ECO:0000256" key="8">
    <source>
        <dbReference type="ARBA" id="ARBA00023224"/>
    </source>
</evidence>
<keyword evidence="12" id="KW-1185">Reference proteome</keyword>
<accession>A0AAU9W1K7</accession>
<evidence type="ECO:0000256" key="3">
    <source>
        <dbReference type="ARBA" id="ARBA00022692"/>
    </source>
</evidence>
<evidence type="ECO:0000256" key="6">
    <source>
        <dbReference type="ARBA" id="ARBA00023136"/>
    </source>
</evidence>
<feature type="transmembrane region" description="Helical" evidence="9">
    <location>
        <begin position="271"/>
        <end position="297"/>
    </location>
</feature>
<keyword evidence="2" id="KW-1003">Cell membrane</keyword>
<feature type="transmembrane region" description="Helical" evidence="9">
    <location>
        <begin position="62"/>
        <end position="82"/>
    </location>
</feature>
<dbReference type="InterPro" id="IPR017452">
    <property type="entry name" value="GPCR_Rhodpsn_7TM"/>
</dbReference>
<feature type="non-terminal residue" evidence="11">
    <location>
        <position position="322"/>
    </location>
</feature>
<feature type="transmembrane region" description="Helical" evidence="9">
    <location>
        <begin position="238"/>
        <end position="259"/>
    </location>
</feature>
<keyword evidence="7" id="KW-0675">Receptor</keyword>
<dbReference type="GO" id="GO:0004930">
    <property type="term" value="F:G protein-coupled receptor activity"/>
    <property type="evidence" value="ECO:0007669"/>
    <property type="project" value="UniProtKB-KW"/>
</dbReference>
<evidence type="ECO:0000256" key="9">
    <source>
        <dbReference type="SAM" id="Phobius"/>
    </source>
</evidence>
<dbReference type="CDD" id="cd00637">
    <property type="entry name" value="7tm_classA_rhodopsin-like"/>
    <property type="match status" value="1"/>
</dbReference>
<keyword evidence="4 9" id="KW-1133">Transmembrane helix</keyword>
<reference evidence="11 12" key="1">
    <citation type="submission" date="2022-05" db="EMBL/GenBank/DDBJ databases">
        <authorList>
            <consortium name="Genoscope - CEA"/>
            <person name="William W."/>
        </authorList>
    </citation>
    <scope>NUCLEOTIDE SEQUENCE [LARGE SCALE GENOMIC DNA]</scope>
</reference>
<dbReference type="SUPFAM" id="SSF81321">
    <property type="entry name" value="Family A G protein-coupled receptor-like"/>
    <property type="match status" value="1"/>
</dbReference>
<dbReference type="PANTHER" id="PTHR24249">
    <property type="entry name" value="HISTAMINE RECEPTOR-RELATED G-PROTEIN COUPLED RECEPTOR"/>
    <property type="match status" value="1"/>
</dbReference>
<protein>
    <recommendedName>
        <fullName evidence="10">G-protein coupled receptors family 1 profile domain-containing protein</fullName>
    </recommendedName>
</protein>
<dbReference type="EMBL" id="CALNXJ010000008">
    <property type="protein sequence ID" value="CAH3045135.1"/>
    <property type="molecule type" value="Genomic_DNA"/>
</dbReference>
<dbReference type="PROSITE" id="PS50262">
    <property type="entry name" value="G_PROTEIN_RECEP_F1_2"/>
    <property type="match status" value="1"/>
</dbReference>
<evidence type="ECO:0000256" key="5">
    <source>
        <dbReference type="ARBA" id="ARBA00023040"/>
    </source>
</evidence>
<dbReference type="Proteomes" id="UP001159428">
    <property type="component" value="Unassembled WGS sequence"/>
</dbReference>
<evidence type="ECO:0000256" key="4">
    <source>
        <dbReference type="ARBA" id="ARBA00022989"/>
    </source>
</evidence>
<comment type="subcellular location">
    <subcellularLocation>
        <location evidence="1">Cell membrane</location>
        <topology evidence="1">Multi-pass membrane protein</topology>
    </subcellularLocation>
</comment>
<keyword evidence="3 9" id="KW-0812">Transmembrane</keyword>
<dbReference type="Pfam" id="PF00001">
    <property type="entry name" value="7tm_1"/>
    <property type="match status" value="1"/>
</dbReference>
<name>A0AAU9W1K7_9CNID</name>
<evidence type="ECO:0000313" key="12">
    <source>
        <dbReference type="Proteomes" id="UP001159428"/>
    </source>
</evidence>
<evidence type="ECO:0000313" key="11">
    <source>
        <dbReference type="EMBL" id="CAH3045135.1"/>
    </source>
</evidence>